<dbReference type="PANTHER" id="PTHR11091">
    <property type="entry name" value="OXIDOREDUCTASE-RELATED"/>
    <property type="match status" value="1"/>
</dbReference>
<accession>A0A158CVX3</accession>
<dbReference type="EMBL" id="FCOX02000024">
    <property type="protein sequence ID" value="SAK86066.1"/>
    <property type="molecule type" value="Genomic_DNA"/>
</dbReference>
<proteinExistence type="inferred from homology"/>
<dbReference type="GO" id="GO:0016491">
    <property type="term" value="F:oxidoreductase activity"/>
    <property type="evidence" value="ECO:0007669"/>
    <property type="project" value="UniProtKB-KW"/>
</dbReference>
<evidence type="ECO:0000256" key="1">
    <source>
        <dbReference type="ARBA" id="ARBA00006056"/>
    </source>
</evidence>
<name>A0A158CVX3_9BURK</name>
<dbReference type="OrthoDB" id="924592at2"/>
<dbReference type="Pfam" id="PF02615">
    <property type="entry name" value="Ldh_2"/>
    <property type="match status" value="1"/>
</dbReference>
<sequence length="329" mass="34946">MRFETDEAKQIAYSVIKAVGANDAVARSLTEAVISAELAGSRAVGFAHLPDYLDGFLKGRIAVDSEPAIRFPVPAAITVDARKGIAQLGFDQAFEELITRASTYGIVALTMSNSFTVGELGYYTRRLAERGLVSIATCNATAQMTTLESGRAVYGTNPVSFAAPVANGRPLVIDQASSATAFVNVRNAAERNETIPEGWAVDQNGKPTTDAREAVKGLLVAFGGARGANIAMMMEVLAAGVTGANWSMDAPSFAEGSESPGIGLFLVALKPEIFSADFPVRLSTQLARLADMGVRIPGSHIKVREIDVPSEVIDRVRSYAEWSQGDERL</sequence>
<comment type="caution">
    <text evidence="3">The sequence shown here is derived from an EMBL/GenBank/DDBJ whole genome shotgun (WGS) entry which is preliminary data.</text>
</comment>
<gene>
    <name evidence="3" type="ORF">AWB78_04399</name>
</gene>
<protein>
    <submittedName>
        <fullName evidence="3">Malate/L-lactate dehydrogenase</fullName>
    </submittedName>
</protein>
<evidence type="ECO:0000256" key="2">
    <source>
        <dbReference type="ARBA" id="ARBA00023002"/>
    </source>
</evidence>
<reference evidence="3" key="1">
    <citation type="submission" date="2016-01" db="EMBL/GenBank/DDBJ databases">
        <authorList>
            <person name="Peeters C."/>
        </authorList>
    </citation>
    <scope>NUCLEOTIDE SEQUENCE</scope>
    <source>
        <strain evidence="3">LMG 29321</strain>
    </source>
</reference>
<organism evidence="3 4">
    <name type="scientific">Caballeronia calidae</name>
    <dbReference type="NCBI Taxonomy" id="1777139"/>
    <lineage>
        <taxon>Bacteria</taxon>
        <taxon>Pseudomonadati</taxon>
        <taxon>Pseudomonadota</taxon>
        <taxon>Betaproteobacteria</taxon>
        <taxon>Burkholderiales</taxon>
        <taxon>Burkholderiaceae</taxon>
        <taxon>Caballeronia</taxon>
    </lineage>
</organism>
<keyword evidence="2" id="KW-0560">Oxidoreductase</keyword>
<evidence type="ECO:0000313" key="3">
    <source>
        <dbReference type="EMBL" id="SAK86066.1"/>
    </source>
</evidence>
<dbReference type="InterPro" id="IPR043144">
    <property type="entry name" value="Mal/L-sulf/L-lact_DH-like_ah"/>
</dbReference>
<dbReference type="InterPro" id="IPR036111">
    <property type="entry name" value="Mal/L-sulfo/L-lacto_DH-like_sf"/>
</dbReference>
<dbReference type="PANTHER" id="PTHR11091:SF0">
    <property type="entry name" value="MALATE DEHYDROGENASE"/>
    <property type="match status" value="1"/>
</dbReference>
<dbReference type="RefSeq" id="WP_062607924.1">
    <property type="nucleotide sequence ID" value="NZ_FCOX02000024.1"/>
</dbReference>
<dbReference type="Gene3D" id="1.10.1530.10">
    <property type="match status" value="1"/>
</dbReference>
<dbReference type="InterPro" id="IPR043143">
    <property type="entry name" value="Mal/L-sulf/L-lact_DH-like_NADP"/>
</dbReference>
<dbReference type="SUPFAM" id="SSF89733">
    <property type="entry name" value="L-sulfolactate dehydrogenase-like"/>
    <property type="match status" value="1"/>
</dbReference>
<dbReference type="AlphaFoldDB" id="A0A158CVX3"/>
<comment type="similarity">
    <text evidence="1">Belongs to the LDH2/MDH2 oxidoreductase family.</text>
</comment>
<dbReference type="Gene3D" id="3.30.1370.60">
    <property type="entry name" value="Hypothetical oxidoreductase yiak, domain 2"/>
    <property type="match status" value="1"/>
</dbReference>
<evidence type="ECO:0000313" key="4">
    <source>
        <dbReference type="Proteomes" id="UP000071859"/>
    </source>
</evidence>
<dbReference type="InterPro" id="IPR003767">
    <property type="entry name" value="Malate/L-lactate_DH-like"/>
</dbReference>
<dbReference type="Proteomes" id="UP000071859">
    <property type="component" value="Unassembled WGS sequence"/>
</dbReference>
<keyword evidence="4" id="KW-1185">Reference proteome</keyword>